<dbReference type="eggNOG" id="arCOG02421">
    <property type="taxonomic scope" value="Archaea"/>
</dbReference>
<reference evidence="3 4" key="1">
    <citation type="journal article" date="2010" name="Stand. Genomic Sci.">
        <title>Complete genome sequence of Methanoplanus petrolearius type strain (SEBR 4847).</title>
        <authorList>
            <person name="Brambilla E."/>
            <person name="Djao O.D."/>
            <person name="Daligault H."/>
            <person name="Lapidus A."/>
            <person name="Lucas S."/>
            <person name="Hammon N."/>
            <person name="Nolan M."/>
            <person name="Tice H."/>
            <person name="Cheng J.F."/>
            <person name="Han C."/>
            <person name="Tapia R."/>
            <person name="Goodwin L."/>
            <person name="Pitluck S."/>
            <person name="Liolios K."/>
            <person name="Ivanova N."/>
            <person name="Mavromatis K."/>
            <person name="Mikhailova N."/>
            <person name="Pati A."/>
            <person name="Chen A."/>
            <person name="Palaniappan K."/>
            <person name="Land M."/>
            <person name="Hauser L."/>
            <person name="Chang Y.J."/>
            <person name="Jeffries C.D."/>
            <person name="Rohde M."/>
            <person name="Spring S."/>
            <person name="Sikorski J."/>
            <person name="Goker M."/>
            <person name="Woyke T."/>
            <person name="Bristow J."/>
            <person name="Eisen J.A."/>
            <person name="Markowitz V."/>
            <person name="Hugenholtz P."/>
            <person name="Kyrpides N.C."/>
            <person name="Klenk H.P."/>
        </authorList>
    </citation>
    <scope>NUCLEOTIDE SEQUENCE [LARGE SCALE GENOMIC DNA]</scope>
    <source>
        <strain evidence="4">DSM 11571 / OCM 486 / SEBR 4847</strain>
    </source>
</reference>
<keyword evidence="1" id="KW-0472">Membrane</keyword>
<evidence type="ECO:0000259" key="2">
    <source>
        <dbReference type="Pfam" id="PF07790"/>
    </source>
</evidence>
<keyword evidence="1" id="KW-0812">Transmembrane</keyword>
<evidence type="ECO:0000256" key="1">
    <source>
        <dbReference type="SAM" id="Phobius"/>
    </source>
</evidence>
<feature type="domain" description="Archaeal Type IV pilin N-terminal" evidence="2">
    <location>
        <begin position="11"/>
        <end position="127"/>
    </location>
</feature>
<proteinExistence type="predicted"/>
<dbReference type="EMBL" id="CP002117">
    <property type="protein sequence ID" value="ADN35135.1"/>
    <property type="molecule type" value="Genomic_DNA"/>
</dbReference>
<dbReference type="HOGENOM" id="CLU_1006902_0_0_2"/>
<dbReference type="AlphaFoldDB" id="E1RFY3"/>
<dbReference type="Pfam" id="PF07790">
    <property type="entry name" value="Pilin_N"/>
    <property type="match status" value="1"/>
</dbReference>
<name>E1RFY3_METP4</name>
<dbReference type="InterPro" id="IPR013373">
    <property type="entry name" value="Flagellin/pilin_N_arc"/>
</dbReference>
<gene>
    <name evidence="3" type="ordered locus">Mpet_0361</name>
</gene>
<evidence type="ECO:0000313" key="4">
    <source>
        <dbReference type="Proteomes" id="UP000006565"/>
    </source>
</evidence>
<dbReference type="RefSeq" id="WP_013328314.1">
    <property type="nucleotide sequence ID" value="NC_014507.1"/>
</dbReference>
<dbReference type="STRING" id="679926.Mpet_0361"/>
<dbReference type="InterPro" id="IPR012859">
    <property type="entry name" value="Pilin_N_archaeal"/>
</dbReference>
<organism evidence="3 4">
    <name type="scientific">Methanolacinia petrolearia (strain DSM 11571 / OCM 486 / SEBR 4847)</name>
    <name type="common">Methanoplanus petrolearius</name>
    <dbReference type="NCBI Taxonomy" id="679926"/>
    <lineage>
        <taxon>Archaea</taxon>
        <taxon>Methanobacteriati</taxon>
        <taxon>Methanobacteriota</taxon>
        <taxon>Stenosarchaea group</taxon>
        <taxon>Methanomicrobia</taxon>
        <taxon>Methanomicrobiales</taxon>
        <taxon>Methanomicrobiaceae</taxon>
        <taxon>Methanolacinia</taxon>
    </lineage>
</organism>
<dbReference type="NCBIfam" id="TIGR02537">
    <property type="entry name" value="arch_flag_Nterm"/>
    <property type="match status" value="1"/>
</dbReference>
<keyword evidence="1" id="KW-1133">Transmembrane helix</keyword>
<dbReference type="GeneID" id="67802548"/>
<dbReference type="Proteomes" id="UP000006565">
    <property type="component" value="Chromosome"/>
</dbReference>
<feature type="transmembrane region" description="Helical" evidence="1">
    <location>
        <begin position="12"/>
        <end position="37"/>
    </location>
</feature>
<accession>E1RFY3</accession>
<dbReference type="KEGG" id="mpi:Mpet_0361"/>
<sequence length="276" mass="30166" precursor="true">MKKIKNDRETEAASPVIGVMLMLVVTIIIAAVVSGLAGDMGLDKKTGPNVVLSEPVLDFDSDVTTGDLISVTTYAEDIETGDEDWVQAGYYNVHLPSTVNDQHGLTFTHLGGDPIDLKDLQMSFNSNDLGIVVDYDSVRAQVSSGAFEPVYEVGDSCWDGWGIVTRIELSYYGDPGREVDFTLDELADMINNKHYGYFVKISPETEDDTIIRTGDQFKVYTDDGGQPWSIVAINDAGITQSFSFEFGSGNNWILSHKPSGEILGQGDLVFPDKTNE</sequence>
<keyword evidence="4" id="KW-1185">Reference proteome</keyword>
<protein>
    <recommendedName>
        <fullName evidence="2">Archaeal Type IV pilin N-terminal domain-containing protein</fullName>
    </recommendedName>
</protein>
<evidence type="ECO:0000313" key="3">
    <source>
        <dbReference type="EMBL" id="ADN35135.1"/>
    </source>
</evidence>